<name>A0A162CZ96_9BACL</name>
<dbReference type="PANTHER" id="PTHR31727:SF6">
    <property type="entry name" value="OLEOYL-ACYL CARRIER PROTEIN THIOESTERASE 1, CHLOROPLASTIC"/>
    <property type="match status" value="1"/>
</dbReference>
<dbReference type="Pfam" id="PF01643">
    <property type="entry name" value="Acyl-ACP_TE"/>
    <property type="match status" value="1"/>
</dbReference>
<evidence type="ECO:0000256" key="6">
    <source>
        <dbReference type="ARBA" id="ARBA00023098"/>
    </source>
</evidence>
<keyword evidence="11" id="KW-1185">Reference proteome</keyword>
<reference evidence="10" key="1">
    <citation type="journal article" date="2016" name="Genome Announc.">
        <title>Draft genomes of two strains of Paenibacillus glucanolyticus with capability to degrade lignocellulose.</title>
        <authorList>
            <person name="Mathews S.L."/>
            <person name="Pawlak J."/>
            <person name="Grunden A.M."/>
        </authorList>
    </citation>
    <scope>NUCLEOTIDE SEQUENCE [LARGE SCALE GENOMIC DNA]</scope>
    <source>
        <strain evidence="10">SLM1</strain>
    </source>
</reference>
<dbReference type="InterPro" id="IPR029069">
    <property type="entry name" value="HotDog_dom_sf"/>
</dbReference>
<comment type="caution">
    <text evidence="10">The sequence shown here is derived from an EMBL/GenBank/DDBJ whole genome shotgun (WGS) entry which is preliminary data.</text>
</comment>
<protein>
    <submittedName>
        <fullName evidence="10">Acyl-ACP thioesterase</fullName>
    </submittedName>
</protein>
<dbReference type="SUPFAM" id="SSF54637">
    <property type="entry name" value="Thioesterase/thiol ester dehydrase-isomerase"/>
    <property type="match status" value="2"/>
</dbReference>
<comment type="similarity">
    <text evidence="1">Belongs to the acyl-ACP thioesterase family.</text>
</comment>
<dbReference type="GO" id="GO:0000036">
    <property type="term" value="F:acyl carrier activity"/>
    <property type="evidence" value="ECO:0007669"/>
    <property type="project" value="TreeGrafter"/>
</dbReference>
<evidence type="ECO:0000313" key="11">
    <source>
        <dbReference type="Proteomes" id="UP000076796"/>
    </source>
</evidence>
<evidence type="ECO:0000256" key="4">
    <source>
        <dbReference type="ARBA" id="ARBA00022832"/>
    </source>
</evidence>
<accession>A0A162CZ96</accession>
<evidence type="ECO:0000313" key="10">
    <source>
        <dbReference type="EMBL" id="KZS46984.1"/>
    </source>
</evidence>
<keyword evidence="5" id="KW-0809">Transit peptide</keyword>
<keyword evidence="2" id="KW-0444">Lipid biosynthesis</keyword>
<dbReference type="InterPro" id="IPR049427">
    <property type="entry name" value="Acyl-ACP_TE_C"/>
</dbReference>
<dbReference type="InterPro" id="IPR002864">
    <property type="entry name" value="Acyl-ACP_thioesterase_NHD"/>
</dbReference>
<dbReference type="Pfam" id="PF20791">
    <property type="entry name" value="Acyl-ACP_TE_C"/>
    <property type="match status" value="1"/>
</dbReference>
<evidence type="ECO:0000256" key="7">
    <source>
        <dbReference type="ARBA" id="ARBA00023160"/>
    </source>
</evidence>
<dbReference type="InterPro" id="IPR045023">
    <property type="entry name" value="FATA/B"/>
</dbReference>
<keyword evidence="3" id="KW-0378">Hydrolase</keyword>
<dbReference type="Gene3D" id="3.10.129.10">
    <property type="entry name" value="Hotdog Thioesterase"/>
    <property type="match status" value="2"/>
</dbReference>
<keyword evidence="7" id="KW-0275">Fatty acid biosynthesis</keyword>
<dbReference type="OrthoDB" id="9801517at2"/>
<evidence type="ECO:0000259" key="8">
    <source>
        <dbReference type="Pfam" id="PF01643"/>
    </source>
</evidence>
<evidence type="ECO:0000256" key="3">
    <source>
        <dbReference type="ARBA" id="ARBA00022801"/>
    </source>
</evidence>
<dbReference type="AlphaFoldDB" id="A0A162CZ96"/>
<gene>
    <name evidence="10" type="ORF">AWU65_14155</name>
</gene>
<sequence length="247" mass="28243">MRLMAEKWIEEYTIQSVDADFRGDCRWSSLLSILQRAADRHVEALGISREEMIERGMGWMLITLELDMGRMPRDMETVHVETWSRGSKGALWHRDYRIKNADGEKLGEARSVWALVDIHKRKILRPSMFPYEVPIGKESVGELPNKAVLAEGVQLAEAYTYKVRYSGIDVNGHLNNARYADLCFDVLDEQELQEGKVTGFKITYHNEARLGDTMLLSRSAEENSRVYVQGTSPDGINFFEAAIVREP</sequence>
<dbReference type="PANTHER" id="PTHR31727">
    <property type="entry name" value="OLEOYL-ACYL CARRIER PROTEIN THIOESTERASE 1, CHLOROPLASTIC"/>
    <property type="match status" value="1"/>
</dbReference>
<dbReference type="EMBL" id="LWMH01000001">
    <property type="protein sequence ID" value="KZS46984.1"/>
    <property type="molecule type" value="Genomic_DNA"/>
</dbReference>
<dbReference type="Proteomes" id="UP000076796">
    <property type="component" value="Unassembled WGS sequence"/>
</dbReference>
<proteinExistence type="inferred from homology"/>
<evidence type="ECO:0000256" key="5">
    <source>
        <dbReference type="ARBA" id="ARBA00022946"/>
    </source>
</evidence>
<feature type="domain" description="Acyl-ACP thioesterase-like C-terminal" evidence="9">
    <location>
        <begin position="158"/>
        <end position="224"/>
    </location>
</feature>
<evidence type="ECO:0000256" key="1">
    <source>
        <dbReference type="ARBA" id="ARBA00006500"/>
    </source>
</evidence>
<keyword evidence="4" id="KW-0276">Fatty acid metabolism</keyword>
<keyword evidence="6" id="KW-0443">Lipid metabolism</keyword>
<evidence type="ECO:0000256" key="2">
    <source>
        <dbReference type="ARBA" id="ARBA00022516"/>
    </source>
</evidence>
<evidence type="ECO:0000259" key="9">
    <source>
        <dbReference type="Pfam" id="PF20791"/>
    </source>
</evidence>
<dbReference type="CDD" id="cd00586">
    <property type="entry name" value="4HBT"/>
    <property type="match status" value="1"/>
</dbReference>
<organism evidence="10 11">
    <name type="scientific">Paenibacillus glucanolyticus</name>
    <dbReference type="NCBI Taxonomy" id="59843"/>
    <lineage>
        <taxon>Bacteria</taxon>
        <taxon>Bacillati</taxon>
        <taxon>Bacillota</taxon>
        <taxon>Bacilli</taxon>
        <taxon>Bacillales</taxon>
        <taxon>Paenibacillaceae</taxon>
        <taxon>Paenibacillus</taxon>
    </lineage>
</organism>
<dbReference type="GO" id="GO:0016297">
    <property type="term" value="F:fatty acyl-[ACP] hydrolase activity"/>
    <property type="evidence" value="ECO:0007669"/>
    <property type="project" value="InterPro"/>
</dbReference>
<feature type="domain" description="Acyl-ACP thioesterase N-terminal hotdog" evidence="8">
    <location>
        <begin position="7"/>
        <end position="125"/>
    </location>
</feature>